<protein>
    <submittedName>
        <fullName evidence="1">Uncharacterized protein</fullName>
    </submittedName>
</protein>
<dbReference type="EMBL" id="NBIV01000051">
    <property type="protein sequence ID" value="PXF45863.1"/>
    <property type="molecule type" value="Genomic_DNA"/>
</dbReference>
<gene>
    <name evidence="1" type="ORF">BWQ96_04400</name>
</gene>
<comment type="caution">
    <text evidence="1">The sequence shown here is derived from an EMBL/GenBank/DDBJ whole genome shotgun (WGS) entry which is preliminary data.</text>
</comment>
<dbReference type="OrthoDB" id="6104at2759"/>
<dbReference type="Proteomes" id="UP000247409">
    <property type="component" value="Unassembled WGS sequence"/>
</dbReference>
<organism evidence="1 2">
    <name type="scientific">Gracilariopsis chorda</name>
    <dbReference type="NCBI Taxonomy" id="448386"/>
    <lineage>
        <taxon>Eukaryota</taxon>
        <taxon>Rhodophyta</taxon>
        <taxon>Florideophyceae</taxon>
        <taxon>Rhodymeniophycidae</taxon>
        <taxon>Gracilariales</taxon>
        <taxon>Gracilariaceae</taxon>
        <taxon>Gracilariopsis</taxon>
    </lineage>
</organism>
<evidence type="ECO:0000313" key="1">
    <source>
        <dbReference type="EMBL" id="PXF45863.1"/>
    </source>
</evidence>
<keyword evidence="2" id="KW-1185">Reference proteome</keyword>
<name>A0A2V3IUR7_9FLOR</name>
<proteinExistence type="predicted"/>
<evidence type="ECO:0000313" key="2">
    <source>
        <dbReference type="Proteomes" id="UP000247409"/>
    </source>
</evidence>
<reference evidence="1 2" key="1">
    <citation type="journal article" date="2018" name="Mol. Biol. Evol.">
        <title>Analysis of the draft genome of the red seaweed Gracilariopsis chorda provides insights into genome size evolution in Rhodophyta.</title>
        <authorList>
            <person name="Lee J."/>
            <person name="Yang E.C."/>
            <person name="Graf L."/>
            <person name="Yang J.H."/>
            <person name="Qiu H."/>
            <person name="Zel Zion U."/>
            <person name="Chan C.X."/>
            <person name="Stephens T.G."/>
            <person name="Weber A.P.M."/>
            <person name="Boo G.H."/>
            <person name="Boo S.M."/>
            <person name="Kim K.M."/>
            <person name="Shin Y."/>
            <person name="Jung M."/>
            <person name="Lee S.J."/>
            <person name="Yim H.S."/>
            <person name="Lee J.H."/>
            <person name="Bhattacharya D."/>
            <person name="Yoon H.S."/>
        </authorList>
    </citation>
    <scope>NUCLEOTIDE SEQUENCE [LARGE SCALE GENOMIC DNA]</scope>
    <source>
        <strain evidence="1 2">SKKU-2015</strain>
        <tissue evidence="1">Whole body</tissue>
    </source>
</reference>
<accession>A0A2V3IUR7</accession>
<dbReference type="AlphaFoldDB" id="A0A2V3IUR7"/>
<sequence>MVATELIGLVTDVINRRISDGRKLFPNPREVGRKLVRTTRVVGDVKLGVRDELRYTQLLRTMYPNDGEKSSIAVPRLDCLSDLEVQSIMNEAVVTEFGASMAKMYFKEWFLVGGELDRFAKAYFGPEAQLADAIAECDEITGSEQKFHMLLRACVDDNEEELAESVRRASSSISGHRSTHALSYISRLGSRHPGLFTAQRTYSAIPDMHNNTTFDSTDALQSKRKILALQFGDREILAYYEDKVGVAQVVRANSTGVQATCQPEDMPAPENMLISIFASMAADCLKSLGVVDVESITLSLLQACSRREDMAQIDRRKGFNVATDAGLLNDKYKFSTLIQLRRWLTSISRALSIAAEIYSQPAPQDTIRTGLTLREARKELDTPDYLYSRRDAALKLLESLMEGSVDSTFDGHQHRTGAVELANLFPTGSMHDIEEKLMNAMSRRVTEVQENYTKGSKKREVRNMSGSMWLDRIAKGKLLTSERAKQLTYARLRKDVPQEFDSAREKGFYLPLYKVVIVVPKVEELLNIRYTRLQVGAEADLTSAVSVLVACVLWANAQNHDVVEEIIRADKEGTGDLLKFSSGRLSVQLKKSLIKQAGDGNGNLSVGGLIDTVYRSCAGPMDKAWVIREVLALACVLGVTHTETSLGRACYLTTIERIRSCDKNVKEVLDADTAVPLDGVLVRQITKASGELAFVVVDSSLPPHLEVMLMPTDGCSEDEISTRIVSKKSDGRRLIAHMVPQSRRERSVYGSAYATLKDVHVQMNLLRFDMHG</sequence>